<evidence type="ECO:0000313" key="1">
    <source>
        <dbReference type="EMBL" id="ALC24111.1"/>
    </source>
</evidence>
<dbReference type="GeneID" id="97233149"/>
<dbReference type="STRING" id="38300.SPRI_5805"/>
<reference evidence="1 2" key="1">
    <citation type="submission" date="2015-08" db="EMBL/GenBank/DDBJ databases">
        <title>Genome sequence of the pristinamycin over-producing bacterium Streptomyces pristinaespiralis HCCB10218.</title>
        <authorList>
            <person name="Tian J."/>
            <person name="Yang J."/>
            <person name="Li L."/>
            <person name="Ruan L."/>
            <person name="Wei W."/>
            <person name="Zheng G."/>
            <person name="Wei Z."/>
            <person name="Yang S."/>
            <person name="Ge M."/>
            <person name="Jiang W."/>
            <person name="Lu Y."/>
        </authorList>
    </citation>
    <scope>NUCLEOTIDE SEQUENCE [LARGE SCALE GENOMIC DNA]</scope>
    <source>
        <strain evidence="1 2">HCCB 10218</strain>
    </source>
</reference>
<dbReference type="EMBL" id="CP011340">
    <property type="protein sequence ID" value="ALC24111.1"/>
    <property type="molecule type" value="Genomic_DNA"/>
</dbReference>
<dbReference type="RefSeq" id="WP_005319345.1">
    <property type="nucleotide sequence ID" value="NZ_CP011340.1"/>
</dbReference>
<dbReference type="OMA" id="AYLWFRI"/>
<dbReference type="PATRIC" id="fig|38300.4.peg.6080"/>
<evidence type="ECO:0000313" key="2">
    <source>
        <dbReference type="Proteomes" id="UP000060513"/>
    </source>
</evidence>
<dbReference type="KEGG" id="spri:SPRI_5805"/>
<dbReference type="Proteomes" id="UP000060513">
    <property type="component" value="Chromosome"/>
</dbReference>
<accession>A0A0M5IPH1</accession>
<dbReference type="PANTHER" id="PTHR36974">
    <property type="entry name" value="MEMBRANE PROTEIN-RELATED"/>
    <property type="match status" value="1"/>
</dbReference>
<name>A0A0M5IPH1_STRPR</name>
<sequence length="177" mass="18495">MFGTLLLLACPAAGFRLLGKFGIGRFATWRAAVTHGLAVMLVFTAAAHFNPVSTVMMPGHEDLVAMVPPFVPFPRAAVHLTGVLELLGAAGLVRAETRPAAGGGLAVLFVLMLPANIFAAVEDIPLGGDPATPLWFRVPEQLVFIAVALWAGGPRRSRSFGSSMPGRGSGTLVRPGR</sequence>
<protein>
    <submittedName>
        <fullName evidence="1">Membrane protein</fullName>
    </submittedName>
</protein>
<dbReference type="OrthoDB" id="129693at2"/>
<proteinExistence type="predicted"/>
<dbReference type="AlphaFoldDB" id="A0A0M5IPH1"/>
<gene>
    <name evidence="1" type="ORF">SPRI_5805</name>
</gene>
<organism evidence="1">
    <name type="scientific">Streptomyces pristinaespiralis</name>
    <dbReference type="NCBI Taxonomy" id="38300"/>
    <lineage>
        <taxon>Bacteria</taxon>
        <taxon>Bacillati</taxon>
        <taxon>Actinomycetota</taxon>
        <taxon>Actinomycetes</taxon>
        <taxon>Kitasatosporales</taxon>
        <taxon>Streptomycetaceae</taxon>
        <taxon>Streptomyces</taxon>
    </lineage>
</organism>
<dbReference type="PANTHER" id="PTHR36974:SF1">
    <property type="entry name" value="DOXX FAMILY MEMBRANE PROTEIN"/>
    <property type="match status" value="1"/>
</dbReference>